<evidence type="ECO:0000313" key="2">
    <source>
        <dbReference type="EMBL" id="MEC3887159.1"/>
    </source>
</evidence>
<feature type="compositionally biased region" description="Polar residues" evidence="1">
    <location>
        <begin position="72"/>
        <end position="97"/>
    </location>
</feature>
<reference evidence="2" key="2">
    <citation type="submission" date="2024-01" db="EMBL/GenBank/DDBJ databases">
        <title>Long-read genome sequencing of X. campestris pv. papavericola.</title>
        <authorList>
            <person name="Hussain R.M.F."/>
            <person name="Greer S."/>
            <person name="Harrison J."/>
            <person name="Grant M."/>
            <person name="Vicente J."/>
            <person name="Studholme D.J."/>
        </authorList>
    </citation>
    <scope>NUCLEOTIDE SEQUENCE</scope>
    <source>
        <strain evidence="2">NCPPB 2970</strain>
    </source>
</reference>
<dbReference type="AlphaFoldDB" id="A0AAJ2X1G4"/>
<dbReference type="EMBL" id="JAJFNJ020000003">
    <property type="protein sequence ID" value="MEC3887159.1"/>
    <property type="molecule type" value="Genomic_DNA"/>
</dbReference>
<name>A0AAJ2X1G4_XANCA</name>
<sequence>MIRKSSVVQEHTNSVATAIKLPGIRHAIRLNRFAPGDMNSLRDICWQSAPAFQCPDFFRTIGRVEQTHKGSAGTQLHGSQEHPSLTPMQTSRPRQRV</sequence>
<dbReference type="Proteomes" id="UP001297361">
    <property type="component" value="Unassembled WGS sequence"/>
</dbReference>
<dbReference type="RefSeq" id="WP_228424932.1">
    <property type="nucleotide sequence ID" value="NZ_JAJFNJ020000003.1"/>
</dbReference>
<proteinExistence type="predicted"/>
<evidence type="ECO:0000313" key="3">
    <source>
        <dbReference type="Proteomes" id="UP001297361"/>
    </source>
</evidence>
<protein>
    <submittedName>
        <fullName evidence="2">Uncharacterized protein</fullName>
    </submittedName>
</protein>
<reference evidence="2" key="1">
    <citation type="submission" date="2021-10" db="EMBL/GenBank/DDBJ databases">
        <authorList>
            <person name="Hussein R."/>
            <person name="Harrison J."/>
            <person name="Studholme D.J."/>
            <person name="Vicente J."/>
            <person name="Grant M."/>
        </authorList>
    </citation>
    <scope>NUCLEOTIDE SEQUENCE</scope>
    <source>
        <strain evidence="2">NCPPB 2970</strain>
    </source>
</reference>
<organism evidence="2 3">
    <name type="scientific">Xanthomonas campestris pv. papavericola</name>
    <dbReference type="NCBI Taxonomy" id="487881"/>
    <lineage>
        <taxon>Bacteria</taxon>
        <taxon>Pseudomonadati</taxon>
        <taxon>Pseudomonadota</taxon>
        <taxon>Gammaproteobacteria</taxon>
        <taxon>Lysobacterales</taxon>
        <taxon>Lysobacteraceae</taxon>
        <taxon>Xanthomonas</taxon>
    </lineage>
</organism>
<comment type="caution">
    <text evidence="2">The sequence shown here is derived from an EMBL/GenBank/DDBJ whole genome shotgun (WGS) entry which is preliminary data.</text>
</comment>
<evidence type="ECO:0000256" key="1">
    <source>
        <dbReference type="SAM" id="MobiDB-lite"/>
    </source>
</evidence>
<feature type="region of interest" description="Disordered" evidence="1">
    <location>
        <begin position="65"/>
        <end position="97"/>
    </location>
</feature>
<gene>
    <name evidence="2" type="ORF">LLE72_005160</name>
</gene>
<accession>A0AAJ2X1G4</accession>